<protein>
    <recommendedName>
        <fullName evidence="4">Antitoxin MazE</fullName>
    </recommendedName>
</protein>
<feature type="region of interest" description="Disordered" evidence="1">
    <location>
        <begin position="62"/>
        <end position="81"/>
    </location>
</feature>
<keyword evidence="3" id="KW-1185">Reference proteome</keyword>
<proteinExistence type="predicted"/>
<evidence type="ECO:0000313" key="3">
    <source>
        <dbReference type="Proteomes" id="UP000545037"/>
    </source>
</evidence>
<reference evidence="2 3" key="1">
    <citation type="submission" date="2020-08" db="EMBL/GenBank/DDBJ databases">
        <title>Genomic Encyclopedia of Type Strains, Phase IV (KMG-IV): sequencing the most valuable type-strain genomes for metagenomic binning, comparative biology and taxonomic classification.</title>
        <authorList>
            <person name="Goeker M."/>
        </authorList>
    </citation>
    <scope>NUCLEOTIDE SEQUENCE [LARGE SCALE GENOMIC DNA]</scope>
    <source>
        <strain evidence="2 3">DSM 4737</strain>
    </source>
</reference>
<organism evidence="2 3">
    <name type="scientific">Brevundimonas variabilis</name>
    <dbReference type="NCBI Taxonomy" id="74312"/>
    <lineage>
        <taxon>Bacteria</taxon>
        <taxon>Pseudomonadati</taxon>
        <taxon>Pseudomonadota</taxon>
        <taxon>Alphaproteobacteria</taxon>
        <taxon>Caulobacterales</taxon>
        <taxon>Caulobacteraceae</taxon>
        <taxon>Brevundimonas</taxon>
    </lineage>
</organism>
<dbReference type="AlphaFoldDB" id="A0A7W9CIU5"/>
<evidence type="ECO:0008006" key="4">
    <source>
        <dbReference type="Google" id="ProtNLM"/>
    </source>
</evidence>
<comment type="caution">
    <text evidence="2">The sequence shown here is derived from an EMBL/GenBank/DDBJ whole genome shotgun (WGS) entry which is preliminary data.</text>
</comment>
<gene>
    <name evidence="2" type="ORF">GGR13_002079</name>
</gene>
<dbReference type="InterPro" id="IPR021558">
    <property type="entry name" value="MazE-like"/>
</dbReference>
<dbReference type="Pfam" id="PF11455">
    <property type="entry name" value="MazE-like"/>
    <property type="match status" value="1"/>
</dbReference>
<dbReference type="Proteomes" id="UP000545037">
    <property type="component" value="Unassembled WGS sequence"/>
</dbReference>
<dbReference type="EMBL" id="JACHOR010000003">
    <property type="protein sequence ID" value="MBB5746475.1"/>
    <property type="molecule type" value="Genomic_DNA"/>
</dbReference>
<name>A0A7W9CIU5_9CAUL</name>
<evidence type="ECO:0000313" key="2">
    <source>
        <dbReference type="EMBL" id="MBB5746475.1"/>
    </source>
</evidence>
<sequence>MARYLATMNIHLPKPDKYKAYRARKKAAGLKQVRIWTLDPEMPGFREAMNAALVRELNSAEAQHLQDSSDANAADIWRDLP</sequence>
<evidence type="ECO:0000256" key="1">
    <source>
        <dbReference type="SAM" id="MobiDB-lite"/>
    </source>
</evidence>
<accession>A0A7W9CIU5</accession>